<dbReference type="CDD" id="cd01748">
    <property type="entry name" value="GATase1_IGP_Synthase"/>
    <property type="match status" value="1"/>
</dbReference>
<comment type="subunit">
    <text evidence="2 10">Heterodimer of HisH and HisF.</text>
</comment>
<dbReference type="PANTHER" id="PTHR42701:SF1">
    <property type="entry name" value="IMIDAZOLE GLYCEROL PHOSPHATE SYNTHASE SUBUNIT HISH"/>
    <property type="match status" value="1"/>
</dbReference>
<dbReference type="Pfam" id="PF00117">
    <property type="entry name" value="GATase"/>
    <property type="match status" value="1"/>
</dbReference>
<dbReference type="EMBL" id="MFPS01000007">
    <property type="protein sequence ID" value="OGH59404.1"/>
    <property type="molecule type" value="Genomic_DNA"/>
</dbReference>
<dbReference type="InterPro" id="IPR017926">
    <property type="entry name" value="GATASE"/>
</dbReference>
<keyword evidence="7 10" id="KW-0456">Lyase</keyword>
<name>A0A1F6LJD0_9BACT</name>
<dbReference type="SUPFAM" id="SSF52317">
    <property type="entry name" value="Class I glutamine amidotransferase-like"/>
    <property type="match status" value="1"/>
</dbReference>
<gene>
    <name evidence="10" type="primary">hisH</name>
    <name evidence="13" type="ORF">A2725_01080</name>
</gene>
<dbReference type="GO" id="GO:0000105">
    <property type="term" value="P:L-histidine biosynthetic process"/>
    <property type="evidence" value="ECO:0007669"/>
    <property type="project" value="UniProtKB-UniRule"/>
</dbReference>
<evidence type="ECO:0000256" key="3">
    <source>
        <dbReference type="ARBA" id="ARBA00022605"/>
    </source>
</evidence>
<comment type="function">
    <text evidence="10">IGPS catalyzes the conversion of PRFAR and glutamine to IGP, AICAR and glutamate. The HisH subunit catalyzes the hydrolysis of glutamine to glutamate and ammonia as part of the synthesis of IGP and AICAR. The resulting ammonia molecule is channeled to the active site of HisF.</text>
</comment>
<evidence type="ECO:0000256" key="6">
    <source>
        <dbReference type="ARBA" id="ARBA00023102"/>
    </source>
</evidence>
<comment type="subcellular location">
    <subcellularLocation>
        <location evidence="10">Cytoplasm</location>
    </subcellularLocation>
</comment>
<evidence type="ECO:0000256" key="10">
    <source>
        <dbReference type="HAMAP-Rule" id="MF_00278"/>
    </source>
</evidence>
<dbReference type="Gene3D" id="3.40.50.880">
    <property type="match status" value="1"/>
</dbReference>
<evidence type="ECO:0000256" key="1">
    <source>
        <dbReference type="ARBA" id="ARBA00005091"/>
    </source>
</evidence>
<dbReference type="GO" id="GO:0005737">
    <property type="term" value="C:cytoplasm"/>
    <property type="evidence" value="ECO:0007669"/>
    <property type="project" value="UniProtKB-SubCell"/>
</dbReference>
<evidence type="ECO:0000259" key="12">
    <source>
        <dbReference type="Pfam" id="PF00117"/>
    </source>
</evidence>
<dbReference type="PIRSF" id="PIRSF000495">
    <property type="entry name" value="Amidotransf_hisH"/>
    <property type="match status" value="1"/>
</dbReference>
<evidence type="ECO:0000256" key="8">
    <source>
        <dbReference type="ARBA" id="ARBA00047838"/>
    </source>
</evidence>
<feature type="active site" evidence="10 11">
    <location>
        <position position="185"/>
    </location>
</feature>
<protein>
    <recommendedName>
        <fullName evidence="10">Imidazole glycerol phosphate synthase subunit HisH</fullName>
        <ecNumber evidence="10">4.3.2.10</ecNumber>
    </recommendedName>
    <alternativeName>
        <fullName evidence="10">IGP synthase glutaminase subunit</fullName>
        <ecNumber evidence="10">3.5.1.2</ecNumber>
    </alternativeName>
    <alternativeName>
        <fullName evidence="10">IGP synthase subunit HisH</fullName>
    </alternativeName>
    <alternativeName>
        <fullName evidence="10">ImGP synthase subunit HisH</fullName>
        <shortName evidence="10">IGPS subunit HisH</shortName>
    </alternativeName>
</protein>
<dbReference type="GO" id="GO:0000107">
    <property type="term" value="F:imidazoleglycerol-phosphate synthase activity"/>
    <property type="evidence" value="ECO:0007669"/>
    <property type="project" value="UniProtKB-UniRule"/>
</dbReference>
<dbReference type="GO" id="GO:0016829">
    <property type="term" value="F:lyase activity"/>
    <property type="evidence" value="ECO:0007669"/>
    <property type="project" value="UniProtKB-KW"/>
</dbReference>
<feature type="domain" description="Glutamine amidotransferase" evidence="12">
    <location>
        <begin position="4"/>
        <end position="201"/>
    </location>
</feature>
<dbReference type="GO" id="GO:0004359">
    <property type="term" value="F:glutaminase activity"/>
    <property type="evidence" value="ECO:0007669"/>
    <property type="project" value="UniProtKB-EC"/>
</dbReference>
<evidence type="ECO:0000313" key="13">
    <source>
        <dbReference type="EMBL" id="OGH59404.1"/>
    </source>
</evidence>
<evidence type="ECO:0000313" key="14">
    <source>
        <dbReference type="Proteomes" id="UP000177067"/>
    </source>
</evidence>
<feature type="active site" description="Nucleophile" evidence="10 11">
    <location>
        <position position="80"/>
    </location>
</feature>
<reference evidence="13 14" key="1">
    <citation type="journal article" date="2016" name="Nat. Commun.">
        <title>Thousands of microbial genomes shed light on interconnected biogeochemical processes in an aquifer system.</title>
        <authorList>
            <person name="Anantharaman K."/>
            <person name="Brown C.T."/>
            <person name="Hug L.A."/>
            <person name="Sharon I."/>
            <person name="Castelle C.J."/>
            <person name="Probst A.J."/>
            <person name="Thomas B.C."/>
            <person name="Singh A."/>
            <person name="Wilkins M.J."/>
            <person name="Karaoz U."/>
            <person name="Brodie E.L."/>
            <person name="Williams K.H."/>
            <person name="Hubbard S.S."/>
            <person name="Banfield J.F."/>
        </authorList>
    </citation>
    <scope>NUCLEOTIDE SEQUENCE [LARGE SCALE GENOMIC DNA]</scope>
</reference>
<comment type="catalytic activity">
    <reaction evidence="9 10">
        <text>L-glutamine + H2O = L-glutamate + NH4(+)</text>
        <dbReference type="Rhea" id="RHEA:15889"/>
        <dbReference type="ChEBI" id="CHEBI:15377"/>
        <dbReference type="ChEBI" id="CHEBI:28938"/>
        <dbReference type="ChEBI" id="CHEBI:29985"/>
        <dbReference type="ChEBI" id="CHEBI:58359"/>
        <dbReference type="EC" id="3.5.1.2"/>
    </reaction>
</comment>
<organism evidence="13 14">
    <name type="scientific">Candidatus Magasanikbacteria bacterium RIFCSPHIGHO2_01_FULL_33_34</name>
    <dbReference type="NCBI Taxonomy" id="1798671"/>
    <lineage>
        <taxon>Bacteria</taxon>
        <taxon>Candidatus Magasanikiibacteriota</taxon>
    </lineage>
</organism>
<keyword evidence="13" id="KW-0808">Transferase</keyword>
<evidence type="ECO:0000256" key="4">
    <source>
        <dbReference type="ARBA" id="ARBA00022801"/>
    </source>
</evidence>
<dbReference type="EC" id="3.5.1.2" evidence="10"/>
<dbReference type="PANTHER" id="PTHR42701">
    <property type="entry name" value="IMIDAZOLE GLYCEROL PHOSPHATE SYNTHASE SUBUNIT HISH"/>
    <property type="match status" value="1"/>
</dbReference>
<dbReference type="Proteomes" id="UP000177067">
    <property type="component" value="Unassembled WGS sequence"/>
</dbReference>
<sequence length="203" mass="22861">MIAIIDYGMGNLQSVANILDYIGEKNIITNKTKEIELADKLILPGVGAFGEAMENLKKLGLVEVLSNEVMEVKKPFLGICLGMQLLADKSYEIGEHNGLGFIKGEVKKLTPEGDEYRIPHIGWNDVEPQRECVLYGNDMSPKICYFVHSFHFDCENKEDITGVTDYGGKFVCSLERGNIMATQFHPEKSQKDGIEMMRKFVKY</sequence>
<comment type="pathway">
    <text evidence="1 10">Amino-acid biosynthesis; L-histidine biosynthesis; L-histidine from 5-phospho-alpha-D-ribose 1-diphosphate: step 5/9.</text>
</comment>
<keyword evidence="5 10" id="KW-0315">Glutamine amidotransferase</keyword>
<keyword evidence="10" id="KW-0963">Cytoplasm</keyword>
<dbReference type="NCBIfam" id="TIGR01855">
    <property type="entry name" value="IMP_synth_hisH"/>
    <property type="match status" value="1"/>
</dbReference>
<dbReference type="AlphaFoldDB" id="A0A1F6LJD0"/>
<dbReference type="InterPro" id="IPR010139">
    <property type="entry name" value="Imidazole-glycPsynth_HisH"/>
</dbReference>
<evidence type="ECO:0000256" key="11">
    <source>
        <dbReference type="PIRSR" id="PIRSR000495-1"/>
    </source>
</evidence>
<evidence type="ECO:0000256" key="2">
    <source>
        <dbReference type="ARBA" id="ARBA00011152"/>
    </source>
</evidence>
<evidence type="ECO:0000256" key="7">
    <source>
        <dbReference type="ARBA" id="ARBA00023239"/>
    </source>
</evidence>
<dbReference type="UniPathway" id="UPA00031">
    <property type="reaction ID" value="UER00010"/>
</dbReference>
<evidence type="ECO:0000256" key="9">
    <source>
        <dbReference type="ARBA" id="ARBA00049534"/>
    </source>
</evidence>
<dbReference type="PROSITE" id="PS51273">
    <property type="entry name" value="GATASE_TYPE_1"/>
    <property type="match status" value="1"/>
</dbReference>
<keyword evidence="4 10" id="KW-0378">Hydrolase</keyword>
<dbReference type="EC" id="4.3.2.10" evidence="10"/>
<dbReference type="InterPro" id="IPR029062">
    <property type="entry name" value="Class_I_gatase-like"/>
</dbReference>
<accession>A0A1F6LJD0</accession>
<comment type="caution">
    <text evidence="13">The sequence shown here is derived from an EMBL/GenBank/DDBJ whole genome shotgun (WGS) entry which is preliminary data.</text>
</comment>
<feature type="active site" evidence="10 11">
    <location>
        <position position="187"/>
    </location>
</feature>
<keyword evidence="3 10" id="KW-0028">Amino-acid biosynthesis</keyword>
<comment type="catalytic activity">
    <reaction evidence="8 10">
        <text>5-[(5-phospho-1-deoxy-D-ribulos-1-ylimino)methylamino]-1-(5-phospho-beta-D-ribosyl)imidazole-4-carboxamide + L-glutamine = D-erythro-1-(imidazol-4-yl)glycerol 3-phosphate + 5-amino-1-(5-phospho-beta-D-ribosyl)imidazole-4-carboxamide + L-glutamate + H(+)</text>
        <dbReference type="Rhea" id="RHEA:24793"/>
        <dbReference type="ChEBI" id="CHEBI:15378"/>
        <dbReference type="ChEBI" id="CHEBI:29985"/>
        <dbReference type="ChEBI" id="CHEBI:58278"/>
        <dbReference type="ChEBI" id="CHEBI:58359"/>
        <dbReference type="ChEBI" id="CHEBI:58475"/>
        <dbReference type="ChEBI" id="CHEBI:58525"/>
        <dbReference type="EC" id="4.3.2.10"/>
    </reaction>
</comment>
<keyword evidence="6 10" id="KW-0368">Histidine biosynthesis</keyword>
<dbReference type="HAMAP" id="MF_00278">
    <property type="entry name" value="HisH"/>
    <property type="match status" value="1"/>
</dbReference>
<evidence type="ECO:0000256" key="5">
    <source>
        <dbReference type="ARBA" id="ARBA00022962"/>
    </source>
</evidence>
<proteinExistence type="inferred from homology"/>